<dbReference type="RefSeq" id="WP_153041890.1">
    <property type="nucleotide sequence ID" value="NZ_JAYFSN010000033.1"/>
</dbReference>
<comment type="caution">
    <text evidence="1">The sequence shown here is derived from an EMBL/GenBank/DDBJ whole genome shotgun (WGS) entry which is preliminary data.</text>
</comment>
<reference evidence="1 2" key="1">
    <citation type="submission" date="2023-12" db="EMBL/GenBank/DDBJ databases">
        <title>Genome sequencing of Xanthomonas floridensis.</title>
        <authorList>
            <person name="Greer S."/>
            <person name="Harrison J."/>
            <person name="Grant M."/>
            <person name="Vicente J."/>
            <person name="Studholme D."/>
        </authorList>
    </citation>
    <scope>NUCLEOTIDE SEQUENCE [LARGE SCALE GENOMIC DNA]</scope>
    <source>
        <strain evidence="1 2">WHRI 8848</strain>
    </source>
</reference>
<dbReference type="EMBL" id="JAYFSO010000032">
    <property type="protein sequence ID" value="MEA5126056.1"/>
    <property type="molecule type" value="Genomic_DNA"/>
</dbReference>
<sequence length="82" mass="9530">MAANTGLQSHRDERCTPPQTWNYRDLKPFLAELTVWTILMPDVKPFPLDYLFRQVISAFSIEEREENLQMLPSLPITNSLPP</sequence>
<name>A0ABU5Q2F3_9XANT</name>
<gene>
    <name evidence="1" type="ORF">VB146_19810</name>
</gene>
<proteinExistence type="predicted"/>
<organism evidence="1 2">
    <name type="scientific">Xanthomonas floridensis</name>
    <dbReference type="NCBI Taxonomy" id="1843580"/>
    <lineage>
        <taxon>Bacteria</taxon>
        <taxon>Pseudomonadati</taxon>
        <taxon>Pseudomonadota</taxon>
        <taxon>Gammaproteobacteria</taxon>
        <taxon>Lysobacterales</taxon>
        <taxon>Lysobacteraceae</taxon>
        <taxon>Xanthomonas</taxon>
    </lineage>
</organism>
<keyword evidence="2" id="KW-1185">Reference proteome</keyword>
<evidence type="ECO:0000313" key="2">
    <source>
        <dbReference type="Proteomes" id="UP001303614"/>
    </source>
</evidence>
<evidence type="ECO:0000313" key="1">
    <source>
        <dbReference type="EMBL" id="MEA5126056.1"/>
    </source>
</evidence>
<accession>A0ABU5Q2F3</accession>
<dbReference type="Proteomes" id="UP001303614">
    <property type="component" value="Unassembled WGS sequence"/>
</dbReference>
<protein>
    <submittedName>
        <fullName evidence="1">Uncharacterized protein</fullName>
    </submittedName>
</protein>